<protein>
    <submittedName>
        <fullName evidence="1">Uncharacterized protein</fullName>
    </submittedName>
</protein>
<evidence type="ECO:0000313" key="2">
    <source>
        <dbReference type="Proteomes" id="UP000315891"/>
    </source>
</evidence>
<gene>
    <name evidence="1" type="ORF">FNZ56_04145</name>
</gene>
<reference evidence="1 2" key="1">
    <citation type="submission" date="2019-07" db="EMBL/GenBank/DDBJ databases">
        <title>Lysobacter weifangensis sp. nov., isolated from bensulfuron-methyl contaminated farmland soil.</title>
        <authorList>
            <person name="Zhao H."/>
        </authorList>
    </citation>
    <scope>NUCLEOTIDE SEQUENCE [LARGE SCALE GENOMIC DNA]</scope>
    <source>
        <strain evidence="1 2">CC-Bw-6</strain>
    </source>
</reference>
<dbReference type="EMBL" id="CP041742">
    <property type="protein sequence ID" value="QDQ73121.1"/>
    <property type="molecule type" value="Genomic_DNA"/>
</dbReference>
<proteinExistence type="predicted"/>
<dbReference type="RefSeq" id="WP_143878634.1">
    <property type="nucleotide sequence ID" value="NZ_BAABLZ010000001.1"/>
</dbReference>
<name>A0A516V3L6_9GAMM</name>
<sequence length="149" mass="16765">MNEALYSAIHDRWPKILAPNGKKVSLQIEAGWNTLLDELCEQLQHYTDHEGAPQVEAHQIKEKFGGLRFYIGQASASQHALIRFAEGLSYRTCETCGAVGELYKTKRNWFTTKCHAHTPQGATPAVLEDASCRITVWLPTPEIRKQDGE</sequence>
<dbReference type="AlphaFoldDB" id="A0A516V3L6"/>
<organism evidence="1 2">
    <name type="scientific">Pseudoluteimonas lycopersici</name>
    <dbReference type="NCBI Taxonomy" id="1324796"/>
    <lineage>
        <taxon>Bacteria</taxon>
        <taxon>Pseudomonadati</taxon>
        <taxon>Pseudomonadota</taxon>
        <taxon>Gammaproteobacteria</taxon>
        <taxon>Lysobacterales</taxon>
        <taxon>Lysobacteraceae</taxon>
        <taxon>Pseudoluteimonas</taxon>
    </lineage>
</organism>
<accession>A0A516V3L6</accession>
<keyword evidence="2" id="KW-1185">Reference proteome</keyword>
<evidence type="ECO:0000313" key="1">
    <source>
        <dbReference type="EMBL" id="QDQ73121.1"/>
    </source>
</evidence>
<dbReference type="Proteomes" id="UP000315891">
    <property type="component" value="Chromosome"/>
</dbReference>
<dbReference type="OrthoDB" id="8909281at2"/>